<keyword evidence="3" id="KW-1185">Reference proteome</keyword>
<reference evidence="2 3" key="1">
    <citation type="submission" date="2022-12" db="EMBL/GenBank/DDBJ databases">
        <title>Hymenobacter canadensis sp. nov. isolated from lake water of the Cambridge Bay, Canada.</title>
        <authorList>
            <person name="Kim W.H."/>
            <person name="Lee Y.M."/>
        </authorList>
    </citation>
    <scope>NUCLEOTIDE SEQUENCE [LARGE SCALE GENOMIC DNA]</scope>
    <source>
        <strain evidence="2 3">PAMC 29467</strain>
    </source>
</reference>
<evidence type="ECO:0000313" key="2">
    <source>
        <dbReference type="EMBL" id="WBA42080.1"/>
    </source>
</evidence>
<gene>
    <name evidence="2" type="ORF">O3303_00645</name>
</gene>
<proteinExistence type="predicted"/>
<evidence type="ECO:0000313" key="3">
    <source>
        <dbReference type="Proteomes" id="UP001211005"/>
    </source>
</evidence>
<feature type="region of interest" description="Disordered" evidence="1">
    <location>
        <begin position="88"/>
        <end position="110"/>
    </location>
</feature>
<accession>A0ABY7LNT5</accession>
<protein>
    <submittedName>
        <fullName evidence="2">Uncharacterized protein</fullName>
    </submittedName>
</protein>
<sequence length="110" mass="11907">MNPTIRSYSDDDEATIGQSITLDEAKTWTGTYQHDNPDKLRSVYFSSSVFTELIAQGGKGIRIYLANNGSTDTMVLVSANSSTDLVDDGNKLFDGGQVTPPNHVASPLQH</sequence>
<dbReference type="Proteomes" id="UP001211005">
    <property type="component" value="Chromosome"/>
</dbReference>
<evidence type="ECO:0000256" key="1">
    <source>
        <dbReference type="SAM" id="MobiDB-lite"/>
    </source>
</evidence>
<organism evidence="2 3">
    <name type="scientific">Hymenobacter canadensis</name>
    <dbReference type="NCBI Taxonomy" id="2999067"/>
    <lineage>
        <taxon>Bacteria</taxon>
        <taxon>Pseudomonadati</taxon>
        <taxon>Bacteroidota</taxon>
        <taxon>Cytophagia</taxon>
        <taxon>Cytophagales</taxon>
        <taxon>Hymenobacteraceae</taxon>
        <taxon>Hymenobacter</taxon>
    </lineage>
</organism>
<name>A0ABY7LNT5_9BACT</name>
<dbReference type="EMBL" id="CP114767">
    <property type="protein sequence ID" value="WBA42080.1"/>
    <property type="molecule type" value="Genomic_DNA"/>
</dbReference>
<dbReference type="RefSeq" id="WP_269560138.1">
    <property type="nucleotide sequence ID" value="NZ_CP114767.1"/>
</dbReference>